<evidence type="ECO:0000256" key="5">
    <source>
        <dbReference type="ARBA" id="ARBA00022475"/>
    </source>
</evidence>
<dbReference type="NCBIfam" id="TIGR03592">
    <property type="entry name" value="yidC_oxa1_cterm"/>
    <property type="match status" value="1"/>
</dbReference>
<evidence type="ECO:0000256" key="14">
    <source>
        <dbReference type="ARBA" id="ARBA00033245"/>
    </source>
</evidence>
<evidence type="ECO:0000256" key="8">
    <source>
        <dbReference type="ARBA" id="ARBA00022989"/>
    </source>
</evidence>
<evidence type="ECO:0000256" key="10">
    <source>
        <dbReference type="ARBA" id="ARBA00023186"/>
    </source>
</evidence>
<evidence type="ECO:0000313" key="19">
    <source>
        <dbReference type="EMBL" id="TDU84403.1"/>
    </source>
</evidence>
<dbReference type="PANTHER" id="PTHR12428:SF65">
    <property type="entry name" value="CYTOCHROME C OXIDASE ASSEMBLY PROTEIN COX18, MITOCHONDRIAL"/>
    <property type="match status" value="1"/>
</dbReference>
<organism evidence="19 20">
    <name type="scientific">Kribbella voronezhensis</name>
    <dbReference type="NCBI Taxonomy" id="2512212"/>
    <lineage>
        <taxon>Bacteria</taxon>
        <taxon>Bacillati</taxon>
        <taxon>Actinomycetota</taxon>
        <taxon>Actinomycetes</taxon>
        <taxon>Propionibacteriales</taxon>
        <taxon>Kribbellaceae</taxon>
        <taxon>Kribbella</taxon>
    </lineage>
</organism>
<evidence type="ECO:0000256" key="15">
    <source>
        <dbReference type="ARBA" id="ARBA00033342"/>
    </source>
</evidence>
<evidence type="ECO:0000256" key="12">
    <source>
        <dbReference type="ARBA" id="ARBA00026028"/>
    </source>
</evidence>
<evidence type="ECO:0000259" key="18">
    <source>
        <dbReference type="Pfam" id="PF02096"/>
    </source>
</evidence>
<evidence type="ECO:0000256" key="3">
    <source>
        <dbReference type="ARBA" id="ARBA00015325"/>
    </source>
</evidence>
<keyword evidence="4" id="KW-0813">Transport</keyword>
<comment type="similarity">
    <text evidence="2">Belongs to the OXA1/ALB3/YidC family. Type 1 subfamily.</text>
</comment>
<feature type="transmembrane region" description="Helical" evidence="17">
    <location>
        <begin position="30"/>
        <end position="52"/>
    </location>
</feature>
<evidence type="ECO:0000256" key="9">
    <source>
        <dbReference type="ARBA" id="ARBA00023136"/>
    </source>
</evidence>
<dbReference type="PANTHER" id="PTHR12428">
    <property type="entry name" value="OXA1"/>
    <property type="match status" value="1"/>
</dbReference>
<comment type="function">
    <text evidence="11">Required for the insertion and/or proper folding and/or complex formation of integral membrane proteins into the membrane. Involved in integration of membrane proteins that insert both dependently and independently of the Sec translocase complex, as well as at least some lipoproteins. Aids folding of multispanning membrane proteins.</text>
</comment>
<dbReference type="Proteomes" id="UP000295151">
    <property type="component" value="Unassembled WGS sequence"/>
</dbReference>
<comment type="subcellular location">
    <subcellularLocation>
        <location evidence="1">Cell membrane</location>
        <topology evidence="1">Multi-pass membrane protein</topology>
    </subcellularLocation>
    <subcellularLocation>
        <location evidence="16">Membrane</location>
        <topology evidence="16">Multi-pass membrane protein</topology>
    </subcellularLocation>
</comment>
<evidence type="ECO:0000256" key="16">
    <source>
        <dbReference type="RuleBase" id="RU003945"/>
    </source>
</evidence>
<dbReference type="Pfam" id="PF02096">
    <property type="entry name" value="60KD_IMP"/>
    <property type="match status" value="1"/>
</dbReference>
<feature type="transmembrane region" description="Helical" evidence="17">
    <location>
        <begin position="94"/>
        <end position="114"/>
    </location>
</feature>
<comment type="subunit">
    <text evidence="12">Interacts with the Sec translocase complex via SecD. Specifically interacts with transmembrane segments of nascent integral membrane proteins during membrane integration.</text>
</comment>
<evidence type="ECO:0000256" key="11">
    <source>
        <dbReference type="ARBA" id="ARBA00025034"/>
    </source>
</evidence>
<dbReference type="EMBL" id="SOCE01000002">
    <property type="protein sequence ID" value="TDU84403.1"/>
    <property type="molecule type" value="Genomic_DNA"/>
</dbReference>
<comment type="caution">
    <text evidence="19">The sequence shown here is derived from an EMBL/GenBank/DDBJ whole genome shotgun (WGS) entry which is preliminary data.</text>
</comment>
<dbReference type="RefSeq" id="WP_133984164.1">
    <property type="nucleotide sequence ID" value="NZ_SOCE01000002.1"/>
</dbReference>
<feature type="transmembrane region" description="Helical" evidence="17">
    <location>
        <begin position="188"/>
        <end position="209"/>
    </location>
</feature>
<dbReference type="GO" id="GO:0005886">
    <property type="term" value="C:plasma membrane"/>
    <property type="evidence" value="ECO:0007669"/>
    <property type="project" value="UniProtKB-SubCell"/>
</dbReference>
<keyword evidence="10" id="KW-0143">Chaperone</keyword>
<dbReference type="AlphaFoldDB" id="A0A4V3FIZ8"/>
<keyword evidence="5" id="KW-1003">Cell membrane</keyword>
<proteinExistence type="inferred from homology"/>
<evidence type="ECO:0000256" key="17">
    <source>
        <dbReference type="SAM" id="Phobius"/>
    </source>
</evidence>
<name>A0A4V3FIZ8_9ACTN</name>
<protein>
    <recommendedName>
        <fullName evidence="3">Membrane protein insertase YidC</fullName>
    </recommendedName>
    <alternativeName>
        <fullName evidence="15">Foldase YidC</fullName>
    </alternativeName>
    <alternativeName>
        <fullName evidence="14">Membrane integrase YidC</fullName>
    </alternativeName>
    <alternativeName>
        <fullName evidence="13">Membrane protein YidC</fullName>
    </alternativeName>
</protein>
<evidence type="ECO:0000256" key="4">
    <source>
        <dbReference type="ARBA" id="ARBA00022448"/>
    </source>
</evidence>
<dbReference type="GO" id="GO:0051205">
    <property type="term" value="P:protein insertion into membrane"/>
    <property type="evidence" value="ECO:0007669"/>
    <property type="project" value="TreeGrafter"/>
</dbReference>
<keyword evidence="6 16" id="KW-0812">Transmembrane</keyword>
<sequence>MPAFLDVPVSGAYHLVLWIAQTFEPLTGPYSAALAIVACTVAVRLALLPLSIRAAHGTKSRTALLPQLKEISERHKGDPERLNREIAALQAESGSVFAGCLPTLAQLPFFWVMYRLFSTAVVAGQSNQLLSGTLFGAPLGVHWPLLTSTPVYLGLAVLLAVVAYFSARWQARSADTQPSGLVGQLTRVLPYGTLATAAFIPLAAGLYLLTTTTWTVAERAILSR</sequence>
<dbReference type="GO" id="GO:0032977">
    <property type="term" value="F:membrane insertase activity"/>
    <property type="evidence" value="ECO:0007669"/>
    <property type="project" value="InterPro"/>
</dbReference>
<accession>A0A4V3FIZ8</accession>
<dbReference type="GO" id="GO:0015031">
    <property type="term" value="P:protein transport"/>
    <property type="evidence" value="ECO:0007669"/>
    <property type="project" value="UniProtKB-KW"/>
</dbReference>
<evidence type="ECO:0000313" key="20">
    <source>
        <dbReference type="Proteomes" id="UP000295151"/>
    </source>
</evidence>
<evidence type="ECO:0000256" key="13">
    <source>
        <dbReference type="ARBA" id="ARBA00031538"/>
    </source>
</evidence>
<dbReference type="InterPro" id="IPR028055">
    <property type="entry name" value="YidC/Oxa/ALB_C"/>
</dbReference>
<evidence type="ECO:0000256" key="1">
    <source>
        <dbReference type="ARBA" id="ARBA00004651"/>
    </source>
</evidence>
<reference evidence="19 20" key="1">
    <citation type="submission" date="2019-03" db="EMBL/GenBank/DDBJ databases">
        <title>Genomic Encyclopedia of Type Strains, Phase III (KMG-III): the genomes of soil and plant-associated and newly described type strains.</title>
        <authorList>
            <person name="Whitman W."/>
        </authorList>
    </citation>
    <scope>NUCLEOTIDE SEQUENCE [LARGE SCALE GENOMIC DNA]</scope>
    <source>
        <strain evidence="19 20">VKM Ac-2575</strain>
    </source>
</reference>
<feature type="domain" description="Membrane insertase YidC/Oxa/ALB C-terminal" evidence="18">
    <location>
        <begin position="33"/>
        <end position="222"/>
    </location>
</feature>
<keyword evidence="7" id="KW-0653">Protein transport</keyword>
<keyword evidence="8 17" id="KW-1133">Transmembrane helix</keyword>
<evidence type="ECO:0000256" key="7">
    <source>
        <dbReference type="ARBA" id="ARBA00022927"/>
    </source>
</evidence>
<gene>
    <name evidence="19" type="ORF">EV138_6874</name>
</gene>
<dbReference type="InterPro" id="IPR001708">
    <property type="entry name" value="YidC/ALB3/OXA1/COX18"/>
</dbReference>
<feature type="transmembrane region" description="Helical" evidence="17">
    <location>
        <begin position="149"/>
        <end position="167"/>
    </location>
</feature>
<dbReference type="CDD" id="cd20070">
    <property type="entry name" value="5TM_YidC_Alb3"/>
    <property type="match status" value="1"/>
</dbReference>
<evidence type="ECO:0000256" key="6">
    <source>
        <dbReference type="ARBA" id="ARBA00022692"/>
    </source>
</evidence>
<keyword evidence="9 17" id="KW-0472">Membrane</keyword>
<keyword evidence="20" id="KW-1185">Reference proteome</keyword>
<evidence type="ECO:0000256" key="2">
    <source>
        <dbReference type="ARBA" id="ARBA00010527"/>
    </source>
</evidence>
<dbReference type="InterPro" id="IPR047196">
    <property type="entry name" value="YidC_ALB_C"/>
</dbReference>
<dbReference type="OrthoDB" id="9780552at2"/>